<name>A0ACC2X5R0_9TREE</name>
<organism evidence="1 2">
    <name type="scientific">Naganishia vaughanmartiniae</name>
    <dbReference type="NCBI Taxonomy" id="1424756"/>
    <lineage>
        <taxon>Eukaryota</taxon>
        <taxon>Fungi</taxon>
        <taxon>Dikarya</taxon>
        <taxon>Basidiomycota</taxon>
        <taxon>Agaricomycotina</taxon>
        <taxon>Tremellomycetes</taxon>
        <taxon>Filobasidiales</taxon>
        <taxon>Filobasidiaceae</taxon>
        <taxon>Naganishia</taxon>
    </lineage>
</organism>
<comment type="caution">
    <text evidence="1">The sequence shown here is derived from an EMBL/GenBank/DDBJ whole genome shotgun (WGS) entry which is preliminary data.</text>
</comment>
<proteinExistence type="predicted"/>
<accession>A0ACC2X5R0</accession>
<sequence>MTAPLPTTSFGSSSPRRSTSGGGREVQIIGSPLKRALKASGGEEDSGHSGEEGSRPLKKLKQEVADEQEGEGVVTRLFKYAWHFVSGVIEGTSRFLRLKVFASSFYRPFITKERNQTSTAAIEADKLQILRKMLDKEEIVVPAYNPTIDLTAESENEEDEQDQPAAATPRGENNSTGRDTGKGKNVMTPGVSRFRSHGSIFQNEINLPEDDSSARYRTRQWHSPSSSAAATTSAQTGSRTSNNAQTSTTRGPLLGMSLSRTPLHNGTPRGPITPTPGPAGRSGQNVVSSLTSSMARLNSAGTRNGSVGSSVAGANGNGVGRAGERWGLNARQMGNLERTAPKFAKARDETAKEIARDLEKLAIEDTKIREEALAKARARALTKIEVPVLTAEQVEEVTQTLSNPGFKSKCDREEVSCRDLQLLGPKKWLNDEIINFYGAMLMERAEKEGKRKVHFFNSFFFSKMAKDGYEKSKIGRWTKKIDIFAKDIVIFPINQNNVHWVCGAINMKDKRFEFYDSMSTVPNTKAFSVMRDYLQKEHMDKKKKPIDLSDWEDYSDPTLEHRARGVGDKGDDVNESAAWEFEQKHMIDIRRLMQWELIHAQLANRGRGD</sequence>
<dbReference type="Proteomes" id="UP001243375">
    <property type="component" value="Unassembled WGS sequence"/>
</dbReference>
<evidence type="ECO:0000313" key="1">
    <source>
        <dbReference type="EMBL" id="KAJ9119058.1"/>
    </source>
</evidence>
<dbReference type="EMBL" id="JASBWU010000009">
    <property type="protein sequence ID" value="KAJ9119058.1"/>
    <property type="molecule type" value="Genomic_DNA"/>
</dbReference>
<evidence type="ECO:0000313" key="2">
    <source>
        <dbReference type="Proteomes" id="UP001243375"/>
    </source>
</evidence>
<protein>
    <submittedName>
        <fullName evidence="1">Uncharacterized protein</fullName>
    </submittedName>
</protein>
<gene>
    <name evidence="1" type="ORF">QFC22_003549</name>
</gene>
<reference evidence="1" key="1">
    <citation type="submission" date="2023-04" db="EMBL/GenBank/DDBJ databases">
        <title>Draft Genome sequencing of Naganishia species isolated from polar environments using Oxford Nanopore Technology.</title>
        <authorList>
            <person name="Leo P."/>
            <person name="Venkateswaran K."/>
        </authorList>
    </citation>
    <scope>NUCLEOTIDE SEQUENCE</scope>
    <source>
        <strain evidence="1">MNA-CCFEE 5425</strain>
    </source>
</reference>
<keyword evidence="2" id="KW-1185">Reference proteome</keyword>